<dbReference type="Proteomes" id="UP000255168">
    <property type="component" value="Plasmid II"/>
</dbReference>
<evidence type="ECO:0000313" key="4">
    <source>
        <dbReference type="Proteomes" id="UP000256710"/>
    </source>
</evidence>
<evidence type="ECO:0000313" key="1">
    <source>
        <dbReference type="EMBL" id="SOZ39644.1"/>
    </source>
</evidence>
<sequence>MRLLGAGMMEWIQAAQRADRRAGHRTFKNWRYGSAMPVSARRTPPDMTASDIFVDFVS</sequence>
<keyword evidence="4" id="KW-1185">Reference proteome</keyword>
<organism evidence="2 3">
    <name type="scientific">Cupriavidus neocaledonicus</name>
    <dbReference type="NCBI Taxonomy" id="1040979"/>
    <lineage>
        <taxon>Bacteria</taxon>
        <taxon>Pseudomonadati</taxon>
        <taxon>Pseudomonadota</taxon>
        <taxon>Betaproteobacteria</taxon>
        <taxon>Burkholderiales</taxon>
        <taxon>Burkholderiaceae</taxon>
        <taxon>Cupriavidus</taxon>
    </lineage>
</organism>
<evidence type="ECO:0000313" key="3">
    <source>
        <dbReference type="Proteomes" id="UP000255168"/>
    </source>
</evidence>
<dbReference type="Proteomes" id="UP000256710">
    <property type="component" value="Unassembled WGS sequence"/>
</dbReference>
<keyword evidence="2" id="KW-0614">Plasmid</keyword>
<geneLocation type="plasmid" evidence="3">
    <name>ii</name>
</geneLocation>
<dbReference type="AlphaFoldDB" id="A0A375HS84"/>
<protein>
    <submittedName>
        <fullName evidence="2">Uncharacterized protein</fullName>
    </submittedName>
</protein>
<reference evidence="3 4" key="1">
    <citation type="submission" date="2018-01" db="EMBL/GenBank/DDBJ databases">
        <authorList>
            <person name="Clerissi C."/>
        </authorList>
    </citation>
    <scope>NUCLEOTIDE SEQUENCE [LARGE SCALE GENOMIC DNA]</scope>
    <source>
        <strain evidence="1">Cupriavidus taiwanensis STM 6082</strain>
        <strain evidence="2">Cupriavidus taiwanensis STM 6160</strain>
        <plasmid evidence="2">II</plasmid>
        <plasmid evidence="3">ii</plasmid>
    </source>
</reference>
<dbReference type="EMBL" id="OFTC01000042">
    <property type="protein sequence ID" value="SOZ39644.1"/>
    <property type="molecule type" value="Genomic_DNA"/>
</dbReference>
<accession>A0A375HS84</accession>
<name>A0A375HS84_9BURK</name>
<evidence type="ECO:0000313" key="2">
    <source>
        <dbReference type="EMBL" id="SPD61029.1"/>
    </source>
</evidence>
<proteinExistence type="predicted"/>
<gene>
    <name evidence="1" type="ORF">CBM2605_B30067</name>
    <name evidence="2" type="ORF">CBM2607_MP21687</name>
</gene>
<dbReference type="RefSeq" id="WP_018004732.1">
    <property type="nucleotide sequence ID" value="NZ_LT984807.1"/>
</dbReference>
<geneLocation type="plasmid" evidence="2">
    <name>II</name>
</geneLocation>
<dbReference type="EMBL" id="LT984807">
    <property type="protein sequence ID" value="SPD61029.1"/>
    <property type="molecule type" value="Genomic_DNA"/>
</dbReference>